<evidence type="ECO:0000256" key="1">
    <source>
        <dbReference type="SAM" id="MobiDB-lite"/>
    </source>
</evidence>
<sequence length="284" mass="32781">MLQAKKPANLLTSSMRCSSSEGNARSSSYKRSRRKSLSSKSHSSTSRKFLKKHNGKEHASCERGKKRRKLHSNAQPNTKLDRKKRRLKKRKPDMEIEGAKKNSSSKERKIREVQNDVKAAEKSNNLLEVAMTAQEQQKALIRHNAEIAKARLESGELQRARDEQRKMHQLYGTVDWRANKKLRTEKKILERSVAAGKRLASLEQREYARMDAFRVALGLPTAEAQRQAEWRREATQALAETHRTNATPLKRREWWSLYPGPCSQGIFNYFDYATRKTGMRTAMT</sequence>
<dbReference type="OrthoDB" id="1937673at2759"/>
<feature type="compositionally biased region" description="Polar residues" evidence="1">
    <location>
        <begin position="10"/>
        <end position="24"/>
    </location>
</feature>
<protein>
    <submittedName>
        <fullName evidence="2">Uncharacterized protein</fullName>
    </submittedName>
</protein>
<feature type="compositionally biased region" description="Low complexity" evidence="1">
    <location>
        <begin position="38"/>
        <end position="47"/>
    </location>
</feature>
<name>A0A9D4ZJC9_ADICA</name>
<dbReference type="EMBL" id="JABFUD020000008">
    <property type="protein sequence ID" value="KAI5076042.1"/>
    <property type="molecule type" value="Genomic_DNA"/>
</dbReference>
<evidence type="ECO:0000313" key="2">
    <source>
        <dbReference type="EMBL" id="KAI5076042.1"/>
    </source>
</evidence>
<feature type="region of interest" description="Disordered" evidence="1">
    <location>
        <begin position="1"/>
        <end position="117"/>
    </location>
</feature>
<feature type="compositionally biased region" description="Basic and acidic residues" evidence="1">
    <location>
        <begin position="92"/>
        <end position="117"/>
    </location>
</feature>
<reference evidence="2" key="1">
    <citation type="submission" date="2021-01" db="EMBL/GenBank/DDBJ databases">
        <title>Adiantum capillus-veneris genome.</title>
        <authorList>
            <person name="Fang Y."/>
            <person name="Liao Q."/>
        </authorList>
    </citation>
    <scope>NUCLEOTIDE SEQUENCE</scope>
    <source>
        <strain evidence="2">H3</strain>
        <tissue evidence="2">Leaf</tissue>
    </source>
</reference>
<organism evidence="2 3">
    <name type="scientific">Adiantum capillus-veneris</name>
    <name type="common">Maidenhair fern</name>
    <dbReference type="NCBI Taxonomy" id="13818"/>
    <lineage>
        <taxon>Eukaryota</taxon>
        <taxon>Viridiplantae</taxon>
        <taxon>Streptophyta</taxon>
        <taxon>Embryophyta</taxon>
        <taxon>Tracheophyta</taxon>
        <taxon>Polypodiopsida</taxon>
        <taxon>Polypodiidae</taxon>
        <taxon>Polypodiales</taxon>
        <taxon>Pteridineae</taxon>
        <taxon>Pteridaceae</taxon>
        <taxon>Vittarioideae</taxon>
        <taxon>Adiantum</taxon>
    </lineage>
</organism>
<evidence type="ECO:0000313" key="3">
    <source>
        <dbReference type="Proteomes" id="UP000886520"/>
    </source>
</evidence>
<comment type="caution">
    <text evidence="2">The sequence shown here is derived from an EMBL/GenBank/DDBJ whole genome shotgun (WGS) entry which is preliminary data.</text>
</comment>
<keyword evidence="3" id="KW-1185">Reference proteome</keyword>
<accession>A0A9D4ZJC9</accession>
<feature type="compositionally biased region" description="Basic residues" evidence="1">
    <location>
        <begin position="81"/>
        <end position="91"/>
    </location>
</feature>
<feature type="compositionally biased region" description="Basic residues" evidence="1">
    <location>
        <begin position="28"/>
        <end position="37"/>
    </location>
</feature>
<proteinExistence type="predicted"/>
<dbReference type="Proteomes" id="UP000886520">
    <property type="component" value="Chromosome 8"/>
</dbReference>
<gene>
    <name evidence="2" type="ORF">GOP47_0008107</name>
</gene>
<dbReference type="AlphaFoldDB" id="A0A9D4ZJC9"/>